<dbReference type="PROSITE" id="PS01075">
    <property type="entry name" value="ACETATE_KINASE_1"/>
    <property type="match status" value="1"/>
</dbReference>
<keyword evidence="2 6" id="KW-0808">Transferase</keyword>
<keyword evidence="4 6" id="KW-0418">Kinase</keyword>
<keyword evidence="6" id="KW-0963">Cytoplasm</keyword>
<dbReference type="PRINTS" id="PR00471">
    <property type="entry name" value="ACETATEKNASE"/>
</dbReference>
<evidence type="ECO:0000256" key="5">
    <source>
        <dbReference type="ARBA" id="ARBA00022840"/>
    </source>
</evidence>
<sequence>MKVLVINCGSSSFKYQILEMPKGETLCSGLVERIGDAVGALTHKIYKNWEEKKYAFEQPFPDHTAGMRAVVKLLTDPEKGVIKDLSEITAVGHRTVQGGERFIKACVVGEEEKKAIRDLSPLAPLHNPANLQGIEVAQELFPNAPSVAVFDTEFHATMPPQSYIYAVPYEYYEKYGVRRYGFHGTSHQYVAETAAEFLGKKFEEFNCITCHLGNGCSMTAVKNGKSFDTSMGMTPLAGMVMGTRCGDIDPALHPYIMQNTGMDIKQLDAVLNKQSGLKGLCGMNDMRDIHSAREKGDKTAQLAFDVFSHRIRSYLGAYYAVLGRVDAVIFTAGIGENDNHCRAAVCKDLEHMGIAIDLEKNDKRSGDVRDISAPGAKVPVLIVPTNEELAIARATLRVLQK</sequence>
<dbReference type="SUPFAM" id="SSF53067">
    <property type="entry name" value="Actin-like ATPase domain"/>
    <property type="match status" value="2"/>
</dbReference>
<dbReference type="GO" id="GO:0008776">
    <property type="term" value="F:acetate kinase activity"/>
    <property type="evidence" value="ECO:0007669"/>
    <property type="project" value="UniProtKB-UniRule"/>
</dbReference>
<feature type="site" description="Transition state stabilizer" evidence="6">
    <location>
        <position position="183"/>
    </location>
</feature>
<feature type="binding site" evidence="6">
    <location>
        <position position="7"/>
    </location>
    <ligand>
        <name>Mg(2+)</name>
        <dbReference type="ChEBI" id="CHEBI:18420"/>
    </ligand>
</feature>
<feature type="site" description="Transition state stabilizer" evidence="6">
    <location>
        <position position="244"/>
    </location>
</feature>
<dbReference type="GO" id="GO:0000287">
    <property type="term" value="F:magnesium ion binding"/>
    <property type="evidence" value="ECO:0007669"/>
    <property type="project" value="UniProtKB-UniRule"/>
</dbReference>
<dbReference type="PIRSF" id="PIRSF000722">
    <property type="entry name" value="Acetate_prop_kin"/>
    <property type="match status" value="1"/>
</dbReference>
<keyword evidence="6" id="KW-0460">Magnesium</keyword>
<keyword evidence="3 6" id="KW-0547">Nucleotide-binding</keyword>
<comment type="similarity">
    <text evidence="1 6 7">Belongs to the acetokinase family.</text>
</comment>
<keyword evidence="6" id="KW-0479">Metal-binding</keyword>
<feature type="active site" description="Proton donor/acceptor" evidence="6">
    <location>
        <position position="151"/>
    </location>
</feature>
<gene>
    <name evidence="6 8" type="primary">ackA</name>
    <name evidence="8" type="ORF">KL86DPRO_20637</name>
</gene>
<evidence type="ECO:0000313" key="8">
    <source>
        <dbReference type="EMBL" id="SBW06293.1"/>
    </source>
</evidence>
<feature type="binding site" evidence="6">
    <location>
        <begin position="333"/>
        <end position="337"/>
    </location>
    <ligand>
        <name>ATP</name>
        <dbReference type="ChEBI" id="CHEBI:30616"/>
    </ligand>
</feature>
<protein>
    <recommendedName>
        <fullName evidence="6">Acetate kinase</fullName>
        <ecNumber evidence="6">2.7.2.1</ecNumber>
    </recommendedName>
    <alternativeName>
        <fullName evidence="6">Acetokinase</fullName>
    </alternativeName>
</protein>
<dbReference type="Pfam" id="PF00871">
    <property type="entry name" value="Acetate_kinase"/>
    <property type="match status" value="1"/>
</dbReference>
<evidence type="ECO:0000256" key="3">
    <source>
        <dbReference type="ARBA" id="ARBA00022741"/>
    </source>
</evidence>
<comment type="subcellular location">
    <subcellularLocation>
        <location evidence="6">Cytoplasm</location>
    </subcellularLocation>
</comment>
<proteinExistence type="inferred from homology"/>
<evidence type="ECO:0000256" key="2">
    <source>
        <dbReference type="ARBA" id="ARBA00022679"/>
    </source>
</evidence>
<comment type="function">
    <text evidence="6">Catalyzes the formation of acetyl phosphate from acetate and ATP. Can also catalyze the reverse reaction.</text>
</comment>
<feature type="binding site" evidence="6">
    <location>
        <position position="94"/>
    </location>
    <ligand>
        <name>substrate</name>
    </ligand>
</feature>
<reference evidence="8" key="1">
    <citation type="submission" date="2016-04" db="EMBL/GenBank/DDBJ databases">
        <authorList>
            <person name="Evans L.H."/>
            <person name="Alamgir A."/>
            <person name="Owens N."/>
            <person name="Weber N.D."/>
            <person name="Virtaneva K."/>
            <person name="Barbian K."/>
            <person name="Babar A."/>
            <person name="Rosenke K."/>
        </authorList>
    </citation>
    <scope>NUCLEOTIDE SEQUENCE</scope>
    <source>
        <strain evidence="8">86</strain>
    </source>
</reference>
<comment type="catalytic activity">
    <reaction evidence="6">
        <text>acetate + ATP = acetyl phosphate + ADP</text>
        <dbReference type="Rhea" id="RHEA:11352"/>
        <dbReference type="ChEBI" id="CHEBI:22191"/>
        <dbReference type="ChEBI" id="CHEBI:30089"/>
        <dbReference type="ChEBI" id="CHEBI:30616"/>
        <dbReference type="ChEBI" id="CHEBI:456216"/>
        <dbReference type="EC" id="2.7.2.1"/>
    </reaction>
</comment>
<dbReference type="Gene3D" id="3.30.420.40">
    <property type="match status" value="2"/>
</dbReference>
<dbReference type="PANTHER" id="PTHR21060:SF15">
    <property type="entry name" value="ACETATE KINASE-RELATED"/>
    <property type="match status" value="1"/>
</dbReference>
<dbReference type="GO" id="GO:0005524">
    <property type="term" value="F:ATP binding"/>
    <property type="evidence" value="ECO:0007669"/>
    <property type="project" value="UniProtKB-KW"/>
</dbReference>
<comment type="cofactor">
    <cofactor evidence="6">
        <name>Mg(2+)</name>
        <dbReference type="ChEBI" id="CHEBI:18420"/>
    </cofactor>
    <cofactor evidence="6">
        <name>Mn(2+)</name>
        <dbReference type="ChEBI" id="CHEBI:29035"/>
    </cofactor>
    <text evidence="6">Mg(2+). Can also accept Mn(2+).</text>
</comment>
<dbReference type="HAMAP" id="MF_00020">
    <property type="entry name" value="Acetate_kinase"/>
    <property type="match status" value="1"/>
</dbReference>
<feature type="binding site" evidence="6">
    <location>
        <position position="387"/>
    </location>
    <ligand>
        <name>Mg(2+)</name>
        <dbReference type="ChEBI" id="CHEBI:18420"/>
    </ligand>
</feature>
<dbReference type="NCBIfam" id="TIGR00016">
    <property type="entry name" value="ackA"/>
    <property type="match status" value="1"/>
</dbReference>
<dbReference type="InterPro" id="IPR023865">
    <property type="entry name" value="Aliphatic_acid_kinase_CS"/>
</dbReference>
<name>A0A212K3L6_9DELT</name>
<dbReference type="AlphaFoldDB" id="A0A212K3L6"/>
<evidence type="ECO:0000256" key="4">
    <source>
        <dbReference type="ARBA" id="ARBA00022777"/>
    </source>
</evidence>
<dbReference type="PANTHER" id="PTHR21060">
    <property type="entry name" value="ACETATE KINASE"/>
    <property type="match status" value="1"/>
</dbReference>
<feature type="binding site" evidence="6">
    <location>
        <position position="14"/>
    </location>
    <ligand>
        <name>ATP</name>
        <dbReference type="ChEBI" id="CHEBI:30616"/>
    </ligand>
</feature>
<dbReference type="CDD" id="cd24010">
    <property type="entry name" value="ASKHA_NBD_AcK_PK"/>
    <property type="match status" value="1"/>
</dbReference>
<dbReference type="InterPro" id="IPR000890">
    <property type="entry name" value="Aliphatic_acid_kin_short-chain"/>
</dbReference>
<organism evidence="8">
    <name type="scientific">uncultured delta proteobacterium</name>
    <dbReference type="NCBI Taxonomy" id="34034"/>
    <lineage>
        <taxon>Bacteria</taxon>
        <taxon>Deltaproteobacteria</taxon>
        <taxon>environmental samples</taxon>
    </lineage>
</organism>
<feature type="binding site" evidence="6">
    <location>
        <begin position="285"/>
        <end position="287"/>
    </location>
    <ligand>
        <name>ATP</name>
        <dbReference type="ChEBI" id="CHEBI:30616"/>
    </ligand>
</feature>
<dbReference type="InterPro" id="IPR043129">
    <property type="entry name" value="ATPase_NBD"/>
</dbReference>
<keyword evidence="5 6" id="KW-0067">ATP-binding</keyword>
<dbReference type="EMBL" id="FLUQ01000002">
    <property type="protein sequence ID" value="SBW06293.1"/>
    <property type="molecule type" value="Genomic_DNA"/>
</dbReference>
<feature type="binding site" evidence="6">
    <location>
        <begin position="211"/>
        <end position="215"/>
    </location>
    <ligand>
        <name>ATP</name>
        <dbReference type="ChEBI" id="CHEBI:30616"/>
    </ligand>
</feature>
<evidence type="ECO:0000256" key="6">
    <source>
        <dbReference type="HAMAP-Rule" id="MF_00020"/>
    </source>
</evidence>
<dbReference type="GO" id="GO:0006083">
    <property type="term" value="P:acetate metabolic process"/>
    <property type="evidence" value="ECO:0007669"/>
    <property type="project" value="TreeGrafter"/>
</dbReference>
<dbReference type="UniPathway" id="UPA00340">
    <property type="reaction ID" value="UER00458"/>
</dbReference>
<dbReference type="InterPro" id="IPR004372">
    <property type="entry name" value="Ac/propionate_kinase"/>
</dbReference>
<dbReference type="GO" id="GO:0005737">
    <property type="term" value="C:cytoplasm"/>
    <property type="evidence" value="ECO:0007669"/>
    <property type="project" value="UniProtKB-SubCell"/>
</dbReference>
<accession>A0A212K3L6</accession>
<evidence type="ECO:0000256" key="7">
    <source>
        <dbReference type="RuleBase" id="RU003835"/>
    </source>
</evidence>
<comment type="pathway">
    <text evidence="6">Metabolic intermediate biosynthesis; acetyl-CoA biosynthesis; acetyl-CoA from acetate: step 1/2.</text>
</comment>
<evidence type="ECO:0000256" key="1">
    <source>
        <dbReference type="ARBA" id="ARBA00008748"/>
    </source>
</evidence>
<dbReference type="EC" id="2.7.2.1" evidence="6"/>
<comment type="subunit">
    <text evidence="6">Homodimer.</text>
</comment>
<dbReference type="GO" id="GO:0006085">
    <property type="term" value="P:acetyl-CoA biosynthetic process"/>
    <property type="evidence" value="ECO:0007669"/>
    <property type="project" value="UniProtKB-UniRule"/>
</dbReference>